<keyword evidence="1" id="KW-0812">Transmembrane</keyword>
<name>A0A6C0H966_9ZZZZ</name>
<protein>
    <submittedName>
        <fullName evidence="2">Uncharacterized protein</fullName>
    </submittedName>
</protein>
<feature type="transmembrane region" description="Helical" evidence="1">
    <location>
        <begin position="65"/>
        <end position="86"/>
    </location>
</feature>
<evidence type="ECO:0000313" key="2">
    <source>
        <dbReference type="EMBL" id="QHT77142.1"/>
    </source>
</evidence>
<evidence type="ECO:0000256" key="1">
    <source>
        <dbReference type="SAM" id="Phobius"/>
    </source>
</evidence>
<sequence>MIILYSITMNYLTEINNFIKYNFSHNSSLVDILYYISYLLYFIAFVLLTKYYWKTKSGYDPKFQTYVQVLIAATIIITVYSVYFQIVAYKDSVNNQEVQYFDNFYKEFLDETIKFFIDHPEMNYYYDELFYNKSDYEKRERNKELESQISIIIFSRMSSIINYINTYKKTENDERRDKIDQSEKLLLKILDSFFGSKIFNEYWKKFKNGLSNKETIDYIKQHFNK</sequence>
<accession>A0A6C0H966</accession>
<organism evidence="2">
    <name type="scientific">viral metagenome</name>
    <dbReference type="NCBI Taxonomy" id="1070528"/>
    <lineage>
        <taxon>unclassified sequences</taxon>
        <taxon>metagenomes</taxon>
        <taxon>organismal metagenomes</taxon>
    </lineage>
</organism>
<proteinExistence type="predicted"/>
<keyword evidence="1" id="KW-0472">Membrane</keyword>
<feature type="transmembrane region" description="Helical" evidence="1">
    <location>
        <begin position="32"/>
        <end position="53"/>
    </location>
</feature>
<dbReference type="EMBL" id="MN739916">
    <property type="protein sequence ID" value="QHT77142.1"/>
    <property type="molecule type" value="Genomic_DNA"/>
</dbReference>
<reference evidence="2" key="1">
    <citation type="journal article" date="2020" name="Nature">
        <title>Giant virus diversity and host interactions through global metagenomics.</title>
        <authorList>
            <person name="Schulz F."/>
            <person name="Roux S."/>
            <person name="Paez-Espino D."/>
            <person name="Jungbluth S."/>
            <person name="Walsh D.A."/>
            <person name="Denef V.J."/>
            <person name="McMahon K.D."/>
            <person name="Konstantinidis K.T."/>
            <person name="Eloe-Fadrosh E.A."/>
            <person name="Kyrpides N.C."/>
            <person name="Woyke T."/>
        </authorList>
    </citation>
    <scope>NUCLEOTIDE SEQUENCE</scope>
    <source>
        <strain evidence="2">GVMAG-M-3300023179-86</strain>
    </source>
</reference>
<keyword evidence="1" id="KW-1133">Transmembrane helix</keyword>
<dbReference type="AlphaFoldDB" id="A0A6C0H966"/>